<dbReference type="EMBL" id="JAZHXJ010003071">
    <property type="protein sequence ID" value="KAL1835599.1"/>
    <property type="molecule type" value="Genomic_DNA"/>
</dbReference>
<dbReference type="PROSITE" id="PS51257">
    <property type="entry name" value="PROKAR_LIPOPROTEIN"/>
    <property type="match status" value="1"/>
</dbReference>
<evidence type="ECO:0000313" key="3">
    <source>
        <dbReference type="Proteomes" id="UP001586593"/>
    </source>
</evidence>
<gene>
    <name evidence="2" type="ORF">VTK73DRAFT_5513</name>
</gene>
<proteinExistence type="predicted"/>
<feature type="region of interest" description="Disordered" evidence="1">
    <location>
        <begin position="74"/>
        <end position="96"/>
    </location>
</feature>
<protein>
    <submittedName>
        <fullName evidence="2">Uncharacterized protein</fullName>
    </submittedName>
</protein>
<keyword evidence="3" id="KW-1185">Reference proteome</keyword>
<comment type="caution">
    <text evidence="2">The sequence shown here is derived from an EMBL/GenBank/DDBJ whole genome shotgun (WGS) entry which is preliminary data.</text>
</comment>
<evidence type="ECO:0000256" key="1">
    <source>
        <dbReference type="SAM" id="MobiDB-lite"/>
    </source>
</evidence>
<name>A0ABR3V1L7_9PEZI</name>
<reference evidence="2 3" key="1">
    <citation type="journal article" date="2024" name="Commun. Biol.">
        <title>Comparative genomic analysis of thermophilic fungi reveals convergent evolutionary adaptations and gene losses.</title>
        <authorList>
            <person name="Steindorff A.S."/>
            <person name="Aguilar-Pontes M.V."/>
            <person name="Robinson A.J."/>
            <person name="Andreopoulos B."/>
            <person name="LaButti K."/>
            <person name="Kuo A."/>
            <person name="Mondo S."/>
            <person name="Riley R."/>
            <person name="Otillar R."/>
            <person name="Haridas S."/>
            <person name="Lipzen A."/>
            <person name="Grimwood J."/>
            <person name="Schmutz J."/>
            <person name="Clum A."/>
            <person name="Reid I.D."/>
            <person name="Moisan M.C."/>
            <person name="Butler G."/>
            <person name="Nguyen T.T.M."/>
            <person name="Dewar K."/>
            <person name="Conant G."/>
            <person name="Drula E."/>
            <person name="Henrissat B."/>
            <person name="Hansel C."/>
            <person name="Singer S."/>
            <person name="Hutchinson M.I."/>
            <person name="de Vries R.P."/>
            <person name="Natvig D.O."/>
            <person name="Powell A.J."/>
            <person name="Tsang A."/>
            <person name="Grigoriev I.V."/>
        </authorList>
    </citation>
    <scope>NUCLEOTIDE SEQUENCE [LARGE SCALE GENOMIC DNA]</scope>
    <source>
        <strain evidence="2 3">ATCC 24622</strain>
    </source>
</reference>
<organism evidence="2 3">
    <name type="scientific">Phialemonium thermophilum</name>
    <dbReference type="NCBI Taxonomy" id="223376"/>
    <lineage>
        <taxon>Eukaryota</taxon>
        <taxon>Fungi</taxon>
        <taxon>Dikarya</taxon>
        <taxon>Ascomycota</taxon>
        <taxon>Pezizomycotina</taxon>
        <taxon>Sordariomycetes</taxon>
        <taxon>Sordariomycetidae</taxon>
        <taxon>Cephalothecales</taxon>
        <taxon>Cephalothecaceae</taxon>
        <taxon>Phialemonium</taxon>
    </lineage>
</organism>
<dbReference type="Proteomes" id="UP001586593">
    <property type="component" value="Unassembled WGS sequence"/>
</dbReference>
<evidence type="ECO:0000313" key="2">
    <source>
        <dbReference type="EMBL" id="KAL1835599.1"/>
    </source>
</evidence>
<sequence>MGSDCRLIRHAVGGPVHPILVHSGGLLTGCMGFWWGRSGLVGLREAHWENRDWLKPEVGCLIWQELGHPGYRTERERQSGVEVTGPQRLPATGSAH</sequence>
<accession>A0ABR3V1L7</accession>